<evidence type="ECO:0000313" key="3">
    <source>
        <dbReference type="Proteomes" id="UP000198932"/>
    </source>
</evidence>
<dbReference type="AlphaFoldDB" id="A0A1I6FLS5"/>
<dbReference type="Proteomes" id="UP000198932">
    <property type="component" value="Unassembled WGS sequence"/>
</dbReference>
<protein>
    <submittedName>
        <fullName evidence="2">Uncharacterized protein</fullName>
    </submittedName>
</protein>
<dbReference type="EMBL" id="FOYN01000001">
    <property type="protein sequence ID" value="SFR30767.1"/>
    <property type="molecule type" value="Genomic_DNA"/>
</dbReference>
<keyword evidence="3" id="KW-1185">Reference proteome</keyword>
<gene>
    <name evidence="2" type="ORF">SAMN04487937_0597</name>
</gene>
<keyword evidence="1" id="KW-0472">Membrane</keyword>
<evidence type="ECO:0000313" key="2">
    <source>
        <dbReference type="EMBL" id="SFR30767.1"/>
    </source>
</evidence>
<reference evidence="3" key="1">
    <citation type="submission" date="2016-10" db="EMBL/GenBank/DDBJ databases">
        <authorList>
            <person name="Varghese N."/>
            <person name="Submissions S."/>
        </authorList>
    </citation>
    <scope>NUCLEOTIDE SEQUENCE [LARGE SCALE GENOMIC DNA]</scope>
    <source>
        <strain evidence="3">RD 26</strain>
    </source>
</reference>
<organism evidence="2 3">
    <name type="scientific">Halorubrum sodomense</name>
    <dbReference type="NCBI Taxonomy" id="35743"/>
    <lineage>
        <taxon>Archaea</taxon>
        <taxon>Methanobacteriati</taxon>
        <taxon>Methanobacteriota</taxon>
        <taxon>Stenosarchaea group</taxon>
        <taxon>Halobacteria</taxon>
        <taxon>Halobacteriales</taxon>
        <taxon>Haloferacaceae</taxon>
        <taxon>Halorubrum</taxon>
    </lineage>
</organism>
<keyword evidence="1" id="KW-0812">Transmembrane</keyword>
<evidence type="ECO:0000256" key="1">
    <source>
        <dbReference type="SAM" id="Phobius"/>
    </source>
</evidence>
<accession>A0A1I6FLS5</accession>
<keyword evidence="1" id="KW-1133">Transmembrane helix</keyword>
<proteinExistence type="predicted"/>
<sequence length="75" mass="8459">MKVTTSLRGLVHLIRYILTDDRYGETNTVRLSLPSPAGIIPLYGRHPDMDRQQVMALFFAFLMLSSMVAYGVSLL</sequence>
<feature type="transmembrane region" description="Helical" evidence="1">
    <location>
        <begin position="54"/>
        <end position="72"/>
    </location>
</feature>
<name>A0A1I6FLS5_HALSD</name>